<proteinExistence type="predicted"/>
<dbReference type="HOGENOM" id="CLU_2197957_0_0_1"/>
<accession>A0A0C3EXK2</accession>
<dbReference type="AlphaFoldDB" id="A0A0C3EXK2"/>
<sequence length="108" mass="12307">MGKRISFLLSIPRPPPATTAFRLPSPLVKIYYLDAGVNHKRLGYVYRHHKKWRLQHTLEHPPSSFLLAWSQPTMTFVLPSHLTSPTCLRASLPPPPTLITNNSRISRS</sequence>
<keyword evidence="2" id="KW-1185">Reference proteome</keyword>
<name>A0A0C3EXK2_PILCF</name>
<gene>
    <name evidence="1" type="ORF">PILCRDRAFT_15889</name>
</gene>
<dbReference type="Proteomes" id="UP000054166">
    <property type="component" value="Unassembled WGS sequence"/>
</dbReference>
<evidence type="ECO:0000313" key="1">
    <source>
        <dbReference type="EMBL" id="KIM72689.1"/>
    </source>
</evidence>
<dbReference type="EMBL" id="KN833112">
    <property type="protein sequence ID" value="KIM72689.1"/>
    <property type="molecule type" value="Genomic_DNA"/>
</dbReference>
<reference evidence="1 2" key="1">
    <citation type="submission" date="2014-04" db="EMBL/GenBank/DDBJ databases">
        <authorList>
            <consortium name="DOE Joint Genome Institute"/>
            <person name="Kuo A."/>
            <person name="Tarkka M."/>
            <person name="Buscot F."/>
            <person name="Kohler A."/>
            <person name="Nagy L.G."/>
            <person name="Floudas D."/>
            <person name="Copeland A."/>
            <person name="Barry K.W."/>
            <person name="Cichocki N."/>
            <person name="Veneault-Fourrey C."/>
            <person name="LaButti K."/>
            <person name="Lindquist E.A."/>
            <person name="Lipzen A."/>
            <person name="Lundell T."/>
            <person name="Morin E."/>
            <person name="Murat C."/>
            <person name="Sun H."/>
            <person name="Tunlid A."/>
            <person name="Henrissat B."/>
            <person name="Grigoriev I.V."/>
            <person name="Hibbett D.S."/>
            <person name="Martin F."/>
            <person name="Nordberg H.P."/>
            <person name="Cantor M.N."/>
            <person name="Hua S.X."/>
        </authorList>
    </citation>
    <scope>NUCLEOTIDE SEQUENCE [LARGE SCALE GENOMIC DNA]</scope>
    <source>
        <strain evidence="1 2">F 1598</strain>
    </source>
</reference>
<protein>
    <submittedName>
        <fullName evidence="1">Uncharacterized protein</fullName>
    </submittedName>
</protein>
<dbReference type="InParanoid" id="A0A0C3EXK2"/>
<organism evidence="1 2">
    <name type="scientific">Piloderma croceum (strain F 1598)</name>
    <dbReference type="NCBI Taxonomy" id="765440"/>
    <lineage>
        <taxon>Eukaryota</taxon>
        <taxon>Fungi</taxon>
        <taxon>Dikarya</taxon>
        <taxon>Basidiomycota</taxon>
        <taxon>Agaricomycotina</taxon>
        <taxon>Agaricomycetes</taxon>
        <taxon>Agaricomycetidae</taxon>
        <taxon>Atheliales</taxon>
        <taxon>Atheliaceae</taxon>
        <taxon>Piloderma</taxon>
    </lineage>
</organism>
<reference evidence="2" key="2">
    <citation type="submission" date="2015-01" db="EMBL/GenBank/DDBJ databases">
        <title>Evolutionary Origins and Diversification of the Mycorrhizal Mutualists.</title>
        <authorList>
            <consortium name="DOE Joint Genome Institute"/>
            <consortium name="Mycorrhizal Genomics Consortium"/>
            <person name="Kohler A."/>
            <person name="Kuo A."/>
            <person name="Nagy L.G."/>
            <person name="Floudas D."/>
            <person name="Copeland A."/>
            <person name="Barry K.W."/>
            <person name="Cichocki N."/>
            <person name="Veneault-Fourrey C."/>
            <person name="LaButti K."/>
            <person name="Lindquist E.A."/>
            <person name="Lipzen A."/>
            <person name="Lundell T."/>
            <person name="Morin E."/>
            <person name="Murat C."/>
            <person name="Riley R."/>
            <person name="Ohm R."/>
            <person name="Sun H."/>
            <person name="Tunlid A."/>
            <person name="Henrissat B."/>
            <person name="Grigoriev I.V."/>
            <person name="Hibbett D.S."/>
            <person name="Martin F."/>
        </authorList>
    </citation>
    <scope>NUCLEOTIDE SEQUENCE [LARGE SCALE GENOMIC DNA]</scope>
    <source>
        <strain evidence="2">F 1598</strain>
    </source>
</reference>
<evidence type="ECO:0000313" key="2">
    <source>
        <dbReference type="Proteomes" id="UP000054166"/>
    </source>
</evidence>